<evidence type="ECO:0000313" key="1">
    <source>
        <dbReference type="EMBL" id="KAE8009276.1"/>
    </source>
</evidence>
<organism evidence="1 2">
    <name type="scientific">Carpinus fangiana</name>
    <dbReference type="NCBI Taxonomy" id="176857"/>
    <lineage>
        <taxon>Eukaryota</taxon>
        <taxon>Viridiplantae</taxon>
        <taxon>Streptophyta</taxon>
        <taxon>Embryophyta</taxon>
        <taxon>Tracheophyta</taxon>
        <taxon>Spermatophyta</taxon>
        <taxon>Magnoliopsida</taxon>
        <taxon>eudicotyledons</taxon>
        <taxon>Gunneridae</taxon>
        <taxon>Pentapetalae</taxon>
        <taxon>rosids</taxon>
        <taxon>fabids</taxon>
        <taxon>Fagales</taxon>
        <taxon>Betulaceae</taxon>
        <taxon>Carpinus</taxon>
    </lineage>
</organism>
<evidence type="ECO:0000313" key="2">
    <source>
        <dbReference type="Proteomes" id="UP000327013"/>
    </source>
</evidence>
<dbReference type="Proteomes" id="UP000327013">
    <property type="component" value="Chromosome 2"/>
</dbReference>
<sequence length="279" mass="31127">MAGSGRWSVESKEFEMLVKGGAAGVRIFECSKGKQRSIFLQRDELAWLMGIVKEVVTGETSKVFWDQSRAGYPRVIAQKCSNRHGHFLTLEEFEGRRRCGTILVLEGRRGQGWVRVISELGLVNEAFYEAREEKGVKKGRAMRGRRSYVEAMGLSTHSEEECFNSFTEPIAKVPKWLKVASTEMNFEAQKVGSREKASEVSLASAKPFGEQGLASLRSLVRSLAQGMRVQHKMMELLASRDFPPMKLLEGTKSTTNTGHGLLQGQEGDVVHIEQSLNAQ</sequence>
<accession>A0A5N6QR46</accession>
<dbReference type="AlphaFoldDB" id="A0A5N6QR46"/>
<keyword evidence="2" id="KW-1185">Reference proteome</keyword>
<protein>
    <submittedName>
        <fullName evidence="1">Uncharacterized protein</fullName>
    </submittedName>
</protein>
<reference evidence="1 2" key="1">
    <citation type="submission" date="2019-06" db="EMBL/GenBank/DDBJ databases">
        <title>A chromosomal-level reference genome of Carpinus fangiana (Coryloideae, Betulaceae).</title>
        <authorList>
            <person name="Yang X."/>
            <person name="Wang Z."/>
            <person name="Zhang L."/>
            <person name="Hao G."/>
            <person name="Liu J."/>
            <person name="Yang Y."/>
        </authorList>
    </citation>
    <scope>NUCLEOTIDE SEQUENCE [LARGE SCALE GENOMIC DNA]</scope>
    <source>
        <strain evidence="1">Cfa_2016G</strain>
        <tissue evidence="1">Leaf</tissue>
    </source>
</reference>
<name>A0A5N6QR46_9ROSI</name>
<gene>
    <name evidence="1" type="ORF">FH972_005723</name>
</gene>
<proteinExistence type="predicted"/>
<dbReference type="EMBL" id="CM017322">
    <property type="protein sequence ID" value="KAE8009276.1"/>
    <property type="molecule type" value="Genomic_DNA"/>
</dbReference>